<dbReference type="PANTHER" id="PTHR24376">
    <property type="entry name" value="ZINC FINGER PROTEIN"/>
    <property type="match status" value="1"/>
</dbReference>
<keyword evidence="3" id="KW-0677">Repeat</keyword>
<dbReference type="PANTHER" id="PTHR24376:SF216">
    <property type="entry name" value="ZINC FINGER PROTEIN 420-LIKE"/>
    <property type="match status" value="1"/>
</dbReference>
<keyword evidence="4 7" id="KW-0863">Zinc-finger</keyword>
<protein>
    <submittedName>
        <fullName evidence="10">Zinc finger protein 423 homolog</fullName>
    </submittedName>
</protein>
<keyword evidence="2" id="KW-0479">Metal-binding</keyword>
<dbReference type="GO" id="GO:0001228">
    <property type="term" value="F:DNA-binding transcription activator activity, RNA polymerase II-specific"/>
    <property type="evidence" value="ECO:0007669"/>
    <property type="project" value="TreeGrafter"/>
</dbReference>
<proteinExistence type="predicted"/>
<dbReference type="GO" id="GO:0000978">
    <property type="term" value="F:RNA polymerase II cis-regulatory region sequence-specific DNA binding"/>
    <property type="evidence" value="ECO:0007669"/>
    <property type="project" value="TreeGrafter"/>
</dbReference>
<feature type="compositionally biased region" description="Low complexity" evidence="8">
    <location>
        <begin position="20"/>
        <end position="35"/>
    </location>
</feature>
<evidence type="ECO:0000259" key="9">
    <source>
        <dbReference type="PROSITE" id="PS50157"/>
    </source>
</evidence>
<evidence type="ECO:0000256" key="2">
    <source>
        <dbReference type="ARBA" id="ARBA00022723"/>
    </source>
</evidence>
<organism evidence="10">
    <name type="scientific">Cacopsylla melanoneura</name>
    <dbReference type="NCBI Taxonomy" id="428564"/>
    <lineage>
        <taxon>Eukaryota</taxon>
        <taxon>Metazoa</taxon>
        <taxon>Ecdysozoa</taxon>
        <taxon>Arthropoda</taxon>
        <taxon>Hexapoda</taxon>
        <taxon>Insecta</taxon>
        <taxon>Pterygota</taxon>
        <taxon>Neoptera</taxon>
        <taxon>Paraneoptera</taxon>
        <taxon>Hemiptera</taxon>
        <taxon>Sternorrhyncha</taxon>
        <taxon>Psylloidea</taxon>
        <taxon>Psyllidae</taxon>
        <taxon>Psyllinae</taxon>
        <taxon>Cacopsylla</taxon>
    </lineage>
</organism>
<dbReference type="SMART" id="SM00355">
    <property type="entry name" value="ZnF_C2H2"/>
    <property type="match status" value="6"/>
</dbReference>
<evidence type="ECO:0000256" key="8">
    <source>
        <dbReference type="SAM" id="MobiDB-lite"/>
    </source>
</evidence>
<reference evidence="10" key="1">
    <citation type="submission" date="2021-05" db="EMBL/GenBank/DDBJ databases">
        <authorList>
            <person name="Alioto T."/>
            <person name="Alioto T."/>
            <person name="Gomez Garrido J."/>
        </authorList>
    </citation>
    <scope>NUCLEOTIDE SEQUENCE</scope>
</reference>
<evidence type="ECO:0000256" key="1">
    <source>
        <dbReference type="ARBA" id="ARBA00004123"/>
    </source>
</evidence>
<feature type="domain" description="C2H2-type" evidence="9">
    <location>
        <begin position="123"/>
        <end position="150"/>
    </location>
</feature>
<dbReference type="GO" id="GO:0008270">
    <property type="term" value="F:zinc ion binding"/>
    <property type="evidence" value="ECO:0007669"/>
    <property type="project" value="UniProtKB-KW"/>
</dbReference>
<evidence type="ECO:0000256" key="5">
    <source>
        <dbReference type="ARBA" id="ARBA00022833"/>
    </source>
</evidence>
<dbReference type="AlphaFoldDB" id="A0A8D8Z5F0"/>
<dbReference type="SUPFAM" id="SSF57667">
    <property type="entry name" value="beta-beta-alpha zinc fingers"/>
    <property type="match status" value="2"/>
</dbReference>
<dbReference type="InterPro" id="IPR036236">
    <property type="entry name" value="Znf_C2H2_sf"/>
</dbReference>
<feature type="domain" description="C2H2-type" evidence="9">
    <location>
        <begin position="151"/>
        <end position="178"/>
    </location>
</feature>
<evidence type="ECO:0000256" key="4">
    <source>
        <dbReference type="ARBA" id="ARBA00022771"/>
    </source>
</evidence>
<name>A0A8D8Z5F0_9HEMI</name>
<keyword evidence="5" id="KW-0862">Zinc</keyword>
<feature type="compositionally biased region" description="Polar residues" evidence="8">
    <location>
        <begin position="38"/>
        <end position="48"/>
    </location>
</feature>
<feature type="region of interest" description="Disordered" evidence="8">
    <location>
        <begin position="1"/>
        <end position="49"/>
    </location>
</feature>
<dbReference type="EMBL" id="HBUF01417304">
    <property type="protein sequence ID" value="CAG6740122.1"/>
    <property type="molecule type" value="Transcribed_RNA"/>
</dbReference>
<dbReference type="Gene3D" id="3.30.160.60">
    <property type="entry name" value="Classic Zinc Finger"/>
    <property type="match status" value="4"/>
</dbReference>
<dbReference type="InterPro" id="IPR013087">
    <property type="entry name" value="Znf_C2H2_type"/>
</dbReference>
<dbReference type="FunFam" id="3.30.160.60:FF:001182">
    <property type="entry name" value="Zinc finger, C2H2 type"/>
    <property type="match status" value="1"/>
</dbReference>
<feature type="domain" description="C2H2-type" evidence="9">
    <location>
        <begin position="67"/>
        <end position="94"/>
    </location>
</feature>
<accession>A0A8D8Z5F0</accession>
<dbReference type="FunFam" id="3.30.160.60:FF:000624">
    <property type="entry name" value="zinc finger protein 697"/>
    <property type="match status" value="1"/>
</dbReference>
<dbReference type="PROSITE" id="PS50157">
    <property type="entry name" value="ZINC_FINGER_C2H2_2"/>
    <property type="match status" value="5"/>
</dbReference>
<sequence>MLEMTSSDESGDEADNNSVLSDDGSFSSALSSEGGITSPGSSCPTPNSAGGGDDLVFTLGVTDGTPYQCLYCDKAFQRQNYLKKHQQTHKEHLPFECEFCRQRFKHKRSRDRHVKLHTGEKKYKCEKCGHRYSRSDHLNIHKKTHDLRKPHQCSLCNRGYNTVAALTSHLQKHSKTHATEPGSPPPGAAQFKCLDCETKFGTPEELQNHMKDEHNVQPVSLEPHSAPSPSLMSPLSRSISKLHASAASAYQSSPSPLSFPLQFPLASSPSRYSSSPTSMARYMCNYCPAGSEGFSSLESLHVHIQSVHGSLLNNQDLIRELSHRLSHSLSSPLSLSPSLSLSQATPCSTLSNISSISLPLTGNSMLYPIYSYLHLSPSHR</sequence>
<comment type="subcellular location">
    <subcellularLocation>
        <location evidence="1">Nucleus</location>
    </subcellularLocation>
</comment>
<evidence type="ECO:0000256" key="3">
    <source>
        <dbReference type="ARBA" id="ARBA00022737"/>
    </source>
</evidence>
<dbReference type="EMBL" id="HBUF01417303">
    <property type="protein sequence ID" value="CAG6740121.1"/>
    <property type="molecule type" value="Transcribed_RNA"/>
</dbReference>
<evidence type="ECO:0000256" key="7">
    <source>
        <dbReference type="PROSITE-ProRule" id="PRU00042"/>
    </source>
</evidence>
<evidence type="ECO:0000256" key="6">
    <source>
        <dbReference type="ARBA" id="ARBA00023242"/>
    </source>
</evidence>
<keyword evidence="6" id="KW-0539">Nucleus</keyword>
<dbReference type="Pfam" id="PF00096">
    <property type="entry name" value="zf-C2H2"/>
    <property type="match status" value="3"/>
</dbReference>
<dbReference type="GO" id="GO:0005634">
    <property type="term" value="C:nucleus"/>
    <property type="evidence" value="ECO:0007669"/>
    <property type="project" value="UniProtKB-SubCell"/>
</dbReference>
<evidence type="ECO:0000313" key="10">
    <source>
        <dbReference type="EMBL" id="CAG6740121.1"/>
    </source>
</evidence>
<feature type="domain" description="C2H2-type" evidence="9">
    <location>
        <begin position="191"/>
        <end position="219"/>
    </location>
</feature>
<dbReference type="PROSITE" id="PS00028">
    <property type="entry name" value="ZINC_FINGER_C2H2_1"/>
    <property type="match status" value="5"/>
</dbReference>
<feature type="domain" description="C2H2-type" evidence="9">
    <location>
        <begin position="95"/>
        <end position="122"/>
    </location>
</feature>